<dbReference type="InterPro" id="IPR039430">
    <property type="entry name" value="Thymidylate_kin-like_dom"/>
</dbReference>
<accession>A0A1H7R2J8</accession>
<feature type="binding site" evidence="12">
    <location>
        <begin position="37"/>
        <end position="44"/>
    </location>
    <ligand>
        <name>ATP</name>
        <dbReference type="ChEBI" id="CHEBI:30616"/>
    </ligand>
</feature>
<dbReference type="GO" id="GO:0006235">
    <property type="term" value="P:dTTP biosynthetic process"/>
    <property type="evidence" value="ECO:0007669"/>
    <property type="project" value="UniProtKB-UniRule"/>
</dbReference>
<evidence type="ECO:0000256" key="5">
    <source>
        <dbReference type="ARBA" id="ARBA00022727"/>
    </source>
</evidence>
<feature type="domain" description="Thymidylate kinase-like" evidence="13">
    <location>
        <begin position="35"/>
        <end position="223"/>
    </location>
</feature>
<keyword evidence="6 12" id="KW-0547">Nucleotide-binding</keyword>
<dbReference type="Pfam" id="PF02223">
    <property type="entry name" value="Thymidylate_kin"/>
    <property type="match status" value="1"/>
</dbReference>
<proteinExistence type="inferred from homology"/>
<gene>
    <name evidence="12" type="primary">tmk</name>
    <name evidence="14" type="ORF">SAMN05444515_12021</name>
</gene>
<evidence type="ECO:0000256" key="4">
    <source>
        <dbReference type="ARBA" id="ARBA00022679"/>
    </source>
</evidence>
<dbReference type="NCBIfam" id="TIGR00041">
    <property type="entry name" value="DTMP_kinase"/>
    <property type="match status" value="1"/>
</dbReference>
<keyword evidence="4 12" id="KW-0808">Transferase</keyword>
<dbReference type="CDD" id="cd01672">
    <property type="entry name" value="TMPK"/>
    <property type="match status" value="1"/>
</dbReference>
<comment type="similarity">
    <text evidence="1 12">Belongs to the thymidylate kinase family.</text>
</comment>
<dbReference type="InterPro" id="IPR018094">
    <property type="entry name" value="Thymidylate_kinase"/>
</dbReference>
<reference evidence="15" key="1">
    <citation type="submission" date="2016-10" db="EMBL/GenBank/DDBJ databases">
        <authorList>
            <person name="Varghese N."/>
            <person name="Submissions S."/>
        </authorList>
    </citation>
    <scope>NUCLEOTIDE SEQUENCE [LARGE SCALE GENOMIC DNA]</scope>
    <source>
        <strain evidence="15">DSM 241</strain>
    </source>
</reference>
<name>A0A1H7R2J8_9GAMM</name>
<dbReference type="Proteomes" id="UP000199256">
    <property type="component" value="Unassembled WGS sequence"/>
</dbReference>
<organism evidence="14 15">
    <name type="scientific">Ectothiorhodospira marina</name>
    <dbReference type="NCBI Taxonomy" id="1396821"/>
    <lineage>
        <taxon>Bacteria</taxon>
        <taxon>Pseudomonadati</taxon>
        <taxon>Pseudomonadota</taxon>
        <taxon>Gammaproteobacteria</taxon>
        <taxon>Chromatiales</taxon>
        <taxon>Ectothiorhodospiraceae</taxon>
        <taxon>Ectothiorhodospira</taxon>
    </lineage>
</organism>
<dbReference type="GO" id="GO:0006227">
    <property type="term" value="P:dUDP biosynthetic process"/>
    <property type="evidence" value="ECO:0007669"/>
    <property type="project" value="TreeGrafter"/>
</dbReference>
<dbReference type="EMBL" id="FOAA01000020">
    <property type="protein sequence ID" value="SEL54134.1"/>
    <property type="molecule type" value="Genomic_DNA"/>
</dbReference>
<dbReference type="HAMAP" id="MF_00165">
    <property type="entry name" value="Thymidylate_kinase"/>
    <property type="match status" value="1"/>
</dbReference>
<dbReference type="GO" id="GO:0005524">
    <property type="term" value="F:ATP binding"/>
    <property type="evidence" value="ECO:0007669"/>
    <property type="project" value="UniProtKB-UniRule"/>
</dbReference>
<comment type="catalytic activity">
    <reaction evidence="10 12">
        <text>dTMP + ATP = dTDP + ADP</text>
        <dbReference type="Rhea" id="RHEA:13517"/>
        <dbReference type="ChEBI" id="CHEBI:30616"/>
        <dbReference type="ChEBI" id="CHEBI:58369"/>
        <dbReference type="ChEBI" id="CHEBI:63528"/>
        <dbReference type="ChEBI" id="CHEBI:456216"/>
        <dbReference type="EC" id="2.7.4.9"/>
    </reaction>
</comment>
<evidence type="ECO:0000256" key="12">
    <source>
        <dbReference type="HAMAP-Rule" id="MF_00165"/>
    </source>
</evidence>
<evidence type="ECO:0000313" key="15">
    <source>
        <dbReference type="Proteomes" id="UP000199256"/>
    </source>
</evidence>
<dbReference type="PANTHER" id="PTHR10344:SF4">
    <property type="entry name" value="UMP-CMP KINASE 2, MITOCHONDRIAL"/>
    <property type="match status" value="1"/>
</dbReference>
<keyword evidence="8 12" id="KW-0067">ATP-binding</keyword>
<sequence length="241" mass="26413">MPVGMAADSAGFIALTTQFDDSTQAVPARGKFICLEGIEGVGKSTQVQALADHLTQHGIPVMATREPGGTEISEAVRGLLLSQDYPPMHEDTELLLVFAARAEHLRKRILPALETGTWVISDRFTDATYAYQGGGRRIEVQRIAALESWVQGDFRPDLTLLLDAAVATGLARAAKRGQGDRFEQETLAFFERVRGIYHARVRMQPERYAVIDAEQPLEQVRADLIARVDALLDAGWNRGGA</sequence>
<dbReference type="GO" id="GO:0005829">
    <property type="term" value="C:cytosol"/>
    <property type="evidence" value="ECO:0007669"/>
    <property type="project" value="TreeGrafter"/>
</dbReference>
<evidence type="ECO:0000256" key="10">
    <source>
        <dbReference type="ARBA" id="ARBA00048743"/>
    </source>
</evidence>
<dbReference type="Gene3D" id="3.40.50.300">
    <property type="entry name" value="P-loop containing nucleotide triphosphate hydrolases"/>
    <property type="match status" value="1"/>
</dbReference>
<dbReference type="GO" id="GO:0006233">
    <property type="term" value="P:dTDP biosynthetic process"/>
    <property type="evidence" value="ECO:0007669"/>
    <property type="project" value="InterPro"/>
</dbReference>
<dbReference type="FunFam" id="3.40.50.300:FF:000225">
    <property type="entry name" value="Thymidylate kinase"/>
    <property type="match status" value="1"/>
</dbReference>
<evidence type="ECO:0000256" key="6">
    <source>
        <dbReference type="ARBA" id="ARBA00022741"/>
    </source>
</evidence>
<dbReference type="PANTHER" id="PTHR10344">
    <property type="entry name" value="THYMIDYLATE KINASE"/>
    <property type="match status" value="1"/>
</dbReference>
<evidence type="ECO:0000256" key="1">
    <source>
        <dbReference type="ARBA" id="ARBA00009776"/>
    </source>
</evidence>
<dbReference type="AlphaFoldDB" id="A0A1H7R2J8"/>
<comment type="function">
    <text evidence="11 12">Phosphorylation of dTMP to form dTDP in both de novo and salvage pathways of dTTP synthesis.</text>
</comment>
<keyword evidence="7 12" id="KW-0418">Kinase</keyword>
<dbReference type="GO" id="GO:0004798">
    <property type="term" value="F:dTMP kinase activity"/>
    <property type="evidence" value="ECO:0007669"/>
    <property type="project" value="UniProtKB-UniRule"/>
</dbReference>
<dbReference type="SUPFAM" id="SSF52540">
    <property type="entry name" value="P-loop containing nucleoside triphosphate hydrolases"/>
    <property type="match status" value="1"/>
</dbReference>
<keyword evidence="15" id="KW-1185">Reference proteome</keyword>
<keyword evidence="5 12" id="KW-0545">Nucleotide biosynthesis</keyword>
<protein>
    <recommendedName>
        <fullName evidence="3 12">Thymidylate kinase</fullName>
        <ecNumber evidence="2 12">2.7.4.9</ecNumber>
    </recommendedName>
    <alternativeName>
        <fullName evidence="9 12">dTMP kinase</fullName>
    </alternativeName>
</protein>
<dbReference type="InterPro" id="IPR027417">
    <property type="entry name" value="P-loop_NTPase"/>
</dbReference>
<evidence type="ECO:0000259" key="13">
    <source>
        <dbReference type="Pfam" id="PF02223"/>
    </source>
</evidence>
<dbReference type="STRING" id="1396821.SAMN05444515_12021"/>
<evidence type="ECO:0000256" key="9">
    <source>
        <dbReference type="ARBA" id="ARBA00029962"/>
    </source>
</evidence>
<evidence type="ECO:0000256" key="3">
    <source>
        <dbReference type="ARBA" id="ARBA00017144"/>
    </source>
</evidence>
<dbReference type="EC" id="2.7.4.9" evidence="2 12"/>
<evidence type="ECO:0000256" key="2">
    <source>
        <dbReference type="ARBA" id="ARBA00012980"/>
    </source>
</evidence>
<evidence type="ECO:0000256" key="7">
    <source>
        <dbReference type="ARBA" id="ARBA00022777"/>
    </source>
</evidence>
<evidence type="ECO:0000256" key="8">
    <source>
        <dbReference type="ARBA" id="ARBA00022840"/>
    </source>
</evidence>
<evidence type="ECO:0000256" key="11">
    <source>
        <dbReference type="ARBA" id="ARBA00057735"/>
    </source>
</evidence>
<evidence type="ECO:0000313" key="14">
    <source>
        <dbReference type="EMBL" id="SEL54134.1"/>
    </source>
</evidence>